<evidence type="ECO:0000313" key="2">
    <source>
        <dbReference type="EMBL" id="KJR82860.1"/>
    </source>
</evidence>
<dbReference type="KEGG" id="ssck:SPSK_04671"/>
<proteinExistence type="predicted"/>
<evidence type="ECO:0000256" key="1">
    <source>
        <dbReference type="SAM" id="MobiDB-lite"/>
    </source>
</evidence>
<reference evidence="2 3" key="2">
    <citation type="journal article" date="2015" name="Eukaryot. Cell">
        <title>Asexual propagation of a virulent clone complex in a human and feline outbreak of sporotrichosis.</title>
        <authorList>
            <person name="Teixeira Mde M."/>
            <person name="Rodrigues A.M."/>
            <person name="Tsui C.K."/>
            <person name="de Almeida L.G."/>
            <person name="Van Diepeningen A.D."/>
            <person name="van den Ende B.G."/>
            <person name="Fernandes G.F."/>
            <person name="Kano R."/>
            <person name="Hamelin R.C."/>
            <person name="Lopes-Bezerra L.M."/>
            <person name="Vasconcelos A.T."/>
            <person name="de Hoog S."/>
            <person name="de Camargo Z.P."/>
            <person name="Felipe M.S."/>
        </authorList>
    </citation>
    <scope>NUCLEOTIDE SEQUENCE [LARGE SCALE GENOMIC DNA]</scope>
    <source>
        <strain evidence="2 3">1099-18</strain>
    </source>
</reference>
<evidence type="ECO:0000313" key="3">
    <source>
        <dbReference type="Proteomes" id="UP000033710"/>
    </source>
</evidence>
<accession>A0A0F2M275</accession>
<dbReference type="EMBL" id="AXCR01000010">
    <property type="protein sequence ID" value="KJR82860.1"/>
    <property type="molecule type" value="Genomic_DNA"/>
</dbReference>
<reference evidence="2 3" key="1">
    <citation type="journal article" date="2014" name="BMC Genomics">
        <title>Comparative genomics of the major fungal agents of human and animal Sporotrichosis: Sporothrix schenckii and Sporothrix brasiliensis.</title>
        <authorList>
            <person name="Teixeira M.M."/>
            <person name="de Almeida L.G."/>
            <person name="Kubitschek-Barreira P."/>
            <person name="Alves F.L."/>
            <person name="Kioshima E.S."/>
            <person name="Abadio A.K."/>
            <person name="Fernandes L."/>
            <person name="Derengowski L.S."/>
            <person name="Ferreira K.S."/>
            <person name="Souza R.C."/>
            <person name="Ruiz J.C."/>
            <person name="de Andrade N.C."/>
            <person name="Paes H.C."/>
            <person name="Nicola A.M."/>
            <person name="Albuquerque P."/>
            <person name="Gerber A.L."/>
            <person name="Martins V.P."/>
            <person name="Peconick L.D."/>
            <person name="Neto A.V."/>
            <person name="Chaucanez C.B."/>
            <person name="Silva P.A."/>
            <person name="Cunha O.L."/>
            <person name="de Oliveira F.F."/>
            <person name="dos Santos T.C."/>
            <person name="Barros A.L."/>
            <person name="Soares M.A."/>
            <person name="de Oliveira L.M."/>
            <person name="Marini M.M."/>
            <person name="Villalobos-Duno H."/>
            <person name="Cunha M.M."/>
            <person name="de Hoog S."/>
            <person name="da Silveira J.F."/>
            <person name="Henrissat B."/>
            <person name="Nino-Vega G.A."/>
            <person name="Cisalpino P.S."/>
            <person name="Mora-Montes H.M."/>
            <person name="Almeida S.R."/>
            <person name="Stajich J.E."/>
            <person name="Lopes-Bezerra L.M."/>
            <person name="Vasconcelos A.T."/>
            <person name="Felipe M.S."/>
        </authorList>
    </citation>
    <scope>NUCLEOTIDE SEQUENCE [LARGE SCALE GENOMIC DNA]</scope>
    <source>
        <strain evidence="2 3">1099-18</strain>
    </source>
</reference>
<dbReference type="AlphaFoldDB" id="A0A0F2M275"/>
<gene>
    <name evidence="2" type="ORF">SPSK_04671</name>
</gene>
<dbReference type="RefSeq" id="XP_016585536.1">
    <property type="nucleotide sequence ID" value="XM_016731471.1"/>
</dbReference>
<protein>
    <submittedName>
        <fullName evidence="2">Uncharacterized protein</fullName>
    </submittedName>
</protein>
<organism evidence="2 3">
    <name type="scientific">Sporothrix schenckii 1099-18</name>
    <dbReference type="NCBI Taxonomy" id="1397361"/>
    <lineage>
        <taxon>Eukaryota</taxon>
        <taxon>Fungi</taxon>
        <taxon>Dikarya</taxon>
        <taxon>Ascomycota</taxon>
        <taxon>Pezizomycotina</taxon>
        <taxon>Sordariomycetes</taxon>
        <taxon>Sordariomycetidae</taxon>
        <taxon>Ophiostomatales</taxon>
        <taxon>Ophiostomataceae</taxon>
        <taxon>Sporothrix</taxon>
    </lineage>
</organism>
<dbReference type="Proteomes" id="UP000033710">
    <property type="component" value="Unassembled WGS sequence"/>
</dbReference>
<name>A0A0F2M275_SPOSC</name>
<dbReference type="GeneID" id="27666748"/>
<feature type="region of interest" description="Disordered" evidence="1">
    <location>
        <begin position="68"/>
        <end position="105"/>
    </location>
</feature>
<comment type="caution">
    <text evidence="2">The sequence shown here is derived from an EMBL/GenBank/DDBJ whole genome shotgun (WGS) entry which is preliminary data.</text>
</comment>
<sequence length="105" mass="11828">MNKDAHPRSKYYDARAGATHAVNSVGKRTFSEDEVLRRWIVMRLPLPRLEKERRDGEIAIATIAAINKKERVGAEGQNGGTKRQEDQPAITNDKIKDQTEGVSNR</sequence>
<dbReference type="VEuPathDB" id="FungiDB:SPSK_04671"/>